<feature type="transmembrane region" description="Helical" evidence="13">
    <location>
        <begin position="332"/>
        <end position="355"/>
    </location>
</feature>
<evidence type="ECO:0000256" key="12">
    <source>
        <dbReference type="SAM" id="MobiDB-lite"/>
    </source>
</evidence>
<name>A0AAV5V234_9BILA</name>
<feature type="region of interest" description="Disordered" evidence="12">
    <location>
        <begin position="95"/>
        <end position="121"/>
    </location>
</feature>
<dbReference type="Gene3D" id="3.30.710.10">
    <property type="entry name" value="Potassium Channel Kv1.1, Chain A"/>
    <property type="match status" value="1"/>
</dbReference>
<gene>
    <name evidence="15" type="ORF">PFISCL1PPCAC_4741</name>
</gene>
<evidence type="ECO:0000256" key="4">
    <source>
        <dbReference type="ARBA" id="ARBA00022692"/>
    </source>
</evidence>
<feature type="non-terminal residue" evidence="15">
    <location>
        <position position="528"/>
    </location>
</feature>
<dbReference type="PRINTS" id="PR01491">
    <property type="entry name" value="KVCHANNEL"/>
</dbReference>
<keyword evidence="4 13" id="KW-0812">Transmembrane</keyword>
<accession>A0AAV5V234</accession>
<evidence type="ECO:0000256" key="9">
    <source>
        <dbReference type="ARBA" id="ARBA00023065"/>
    </source>
</evidence>
<feature type="transmembrane region" description="Helical" evidence="13">
    <location>
        <begin position="305"/>
        <end position="325"/>
    </location>
</feature>
<feature type="non-terminal residue" evidence="15">
    <location>
        <position position="1"/>
    </location>
</feature>
<dbReference type="GO" id="GO:0051260">
    <property type="term" value="P:protein homooligomerization"/>
    <property type="evidence" value="ECO:0007669"/>
    <property type="project" value="InterPro"/>
</dbReference>
<dbReference type="SUPFAM" id="SSF81324">
    <property type="entry name" value="Voltage-gated potassium channels"/>
    <property type="match status" value="1"/>
</dbReference>
<feature type="compositionally biased region" description="Polar residues" evidence="12">
    <location>
        <begin position="103"/>
        <end position="115"/>
    </location>
</feature>
<evidence type="ECO:0000313" key="15">
    <source>
        <dbReference type="EMBL" id="GMT13444.1"/>
    </source>
</evidence>
<dbReference type="SMART" id="SM00225">
    <property type="entry name" value="BTB"/>
    <property type="match status" value="1"/>
</dbReference>
<dbReference type="PANTHER" id="PTHR11537">
    <property type="entry name" value="VOLTAGE-GATED POTASSIUM CHANNEL"/>
    <property type="match status" value="1"/>
</dbReference>
<keyword evidence="7" id="KW-0630">Potassium</keyword>
<evidence type="ECO:0000256" key="6">
    <source>
        <dbReference type="ARBA" id="ARBA00022882"/>
    </source>
</evidence>
<keyword evidence="8 13" id="KW-1133">Transmembrane helix</keyword>
<feature type="transmembrane region" description="Helical" evidence="13">
    <location>
        <begin position="255"/>
        <end position="276"/>
    </location>
</feature>
<keyword evidence="3" id="KW-0633">Potassium transport</keyword>
<feature type="transmembrane region" description="Helical" evidence="13">
    <location>
        <begin position="448"/>
        <end position="468"/>
    </location>
</feature>
<evidence type="ECO:0000313" key="16">
    <source>
        <dbReference type="Proteomes" id="UP001432322"/>
    </source>
</evidence>
<comment type="caution">
    <text evidence="15">The sequence shown here is derived from an EMBL/GenBank/DDBJ whole genome shotgun (WGS) entry which is preliminary data.</text>
</comment>
<reference evidence="15" key="1">
    <citation type="submission" date="2023-10" db="EMBL/GenBank/DDBJ databases">
        <title>Genome assembly of Pristionchus species.</title>
        <authorList>
            <person name="Yoshida K."/>
            <person name="Sommer R.J."/>
        </authorList>
    </citation>
    <scope>NUCLEOTIDE SEQUENCE</scope>
    <source>
        <strain evidence="15">RS5133</strain>
    </source>
</reference>
<evidence type="ECO:0000256" key="10">
    <source>
        <dbReference type="ARBA" id="ARBA00023136"/>
    </source>
</evidence>
<keyword evidence="16" id="KW-1185">Reference proteome</keyword>
<evidence type="ECO:0000259" key="14">
    <source>
        <dbReference type="SMART" id="SM00225"/>
    </source>
</evidence>
<dbReference type="InterPro" id="IPR003972">
    <property type="entry name" value="K_chnl_volt-dep_Kv1"/>
</dbReference>
<keyword evidence="6" id="KW-0851">Voltage-gated channel</keyword>
<dbReference type="GO" id="GO:0005251">
    <property type="term" value="F:delayed rectifier potassium channel activity"/>
    <property type="evidence" value="ECO:0007669"/>
    <property type="project" value="TreeGrafter"/>
</dbReference>
<dbReference type="Pfam" id="PF02214">
    <property type="entry name" value="BTB_2"/>
    <property type="match status" value="1"/>
</dbReference>
<dbReference type="Proteomes" id="UP001432322">
    <property type="component" value="Unassembled WGS sequence"/>
</dbReference>
<keyword evidence="11" id="KW-0407">Ion channel</keyword>
<dbReference type="GO" id="GO:0008076">
    <property type="term" value="C:voltage-gated potassium channel complex"/>
    <property type="evidence" value="ECO:0007669"/>
    <property type="project" value="InterPro"/>
</dbReference>
<dbReference type="InterPro" id="IPR011333">
    <property type="entry name" value="SKP1/BTB/POZ_sf"/>
</dbReference>
<dbReference type="EMBL" id="BTSY01000002">
    <property type="protein sequence ID" value="GMT13444.1"/>
    <property type="molecule type" value="Genomic_DNA"/>
</dbReference>
<dbReference type="GO" id="GO:0001508">
    <property type="term" value="P:action potential"/>
    <property type="evidence" value="ECO:0007669"/>
    <property type="project" value="TreeGrafter"/>
</dbReference>
<evidence type="ECO:0000256" key="2">
    <source>
        <dbReference type="ARBA" id="ARBA00022448"/>
    </source>
</evidence>
<dbReference type="PRINTS" id="PR01496">
    <property type="entry name" value="SHAKERCHANEL"/>
</dbReference>
<feature type="compositionally biased region" description="Polar residues" evidence="12">
    <location>
        <begin position="50"/>
        <end position="68"/>
    </location>
</feature>
<feature type="domain" description="BTB" evidence="14">
    <location>
        <begin position="124"/>
        <end position="224"/>
    </location>
</feature>
<evidence type="ECO:0000256" key="8">
    <source>
        <dbReference type="ARBA" id="ARBA00022989"/>
    </source>
</evidence>
<feature type="transmembrane region" description="Helical" evidence="13">
    <location>
        <begin position="480"/>
        <end position="500"/>
    </location>
</feature>
<dbReference type="InterPro" id="IPR028325">
    <property type="entry name" value="VG_K_chnl"/>
</dbReference>
<dbReference type="InterPro" id="IPR003968">
    <property type="entry name" value="K_chnl_volt-dep_Kv"/>
</dbReference>
<evidence type="ECO:0000256" key="13">
    <source>
        <dbReference type="SAM" id="Phobius"/>
    </source>
</evidence>
<evidence type="ECO:0000256" key="5">
    <source>
        <dbReference type="ARBA" id="ARBA00022826"/>
    </source>
</evidence>
<organism evidence="15 16">
    <name type="scientific">Pristionchus fissidentatus</name>
    <dbReference type="NCBI Taxonomy" id="1538716"/>
    <lineage>
        <taxon>Eukaryota</taxon>
        <taxon>Metazoa</taxon>
        <taxon>Ecdysozoa</taxon>
        <taxon>Nematoda</taxon>
        <taxon>Chromadorea</taxon>
        <taxon>Rhabditida</taxon>
        <taxon>Rhabditina</taxon>
        <taxon>Diplogasteromorpha</taxon>
        <taxon>Diplogasteroidea</taxon>
        <taxon>Neodiplogasteridae</taxon>
        <taxon>Pristionchus</taxon>
    </lineage>
</organism>
<dbReference type="InterPro" id="IPR003131">
    <property type="entry name" value="T1-type_BTB"/>
</dbReference>
<keyword evidence="10 13" id="KW-0472">Membrane</keyword>
<evidence type="ECO:0000256" key="1">
    <source>
        <dbReference type="ARBA" id="ARBA00004141"/>
    </source>
</evidence>
<evidence type="ECO:0000256" key="11">
    <source>
        <dbReference type="ARBA" id="ARBA00023303"/>
    </source>
</evidence>
<feature type="transmembrane region" description="Helical" evidence="13">
    <location>
        <begin position="415"/>
        <end position="436"/>
    </location>
</feature>
<dbReference type="SUPFAM" id="SSF54695">
    <property type="entry name" value="POZ domain"/>
    <property type="match status" value="1"/>
</dbReference>
<dbReference type="InterPro" id="IPR027359">
    <property type="entry name" value="Volt_channel_dom_sf"/>
</dbReference>
<dbReference type="Gene3D" id="1.10.287.70">
    <property type="match status" value="1"/>
</dbReference>
<keyword evidence="2" id="KW-0813">Transport</keyword>
<dbReference type="PANTHER" id="PTHR11537:SF113">
    <property type="entry name" value="POTASSIUM VOLTAGE-GATED CHANNEL PROTEIN SHAKER"/>
    <property type="match status" value="1"/>
</dbReference>
<dbReference type="FunFam" id="1.20.120.350:FF:000071">
    <property type="entry name" value="Potassium voltage-gated channel protein shk-1"/>
    <property type="match status" value="1"/>
</dbReference>
<comment type="subcellular location">
    <subcellularLocation>
        <location evidence="1">Membrane</location>
        <topology evidence="1">Multi-pass membrane protein</topology>
    </subcellularLocation>
</comment>
<dbReference type="FunFam" id="1.10.287.70:FF:000002">
    <property type="entry name" value="Potassium voltage-gated channel subfamily a member"/>
    <property type="match status" value="1"/>
</dbReference>
<keyword evidence="5" id="KW-0631">Potassium channel</keyword>
<dbReference type="Pfam" id="PF00520">
    <property type="entry name" value="Ion_trans"/>
    <property type="match status" value="1"/>
</dbReference>
<dbReference type="AlphaFoldDB" id="A0AAV5V234"/>
<dbReference type="Gene3D" id="1.20.120.350">
    <property type="entry name" value="Voltage-gated potassium channels. Chain C"/>
    <property type="match status" value="1"/>
</dbReference>
<dbReference type="PRINTS" id="PR00169">
    <property type="entry name" value="KCHANNEL"/>
</dbReference>
<evidence type="ECO:0000256" key="7">
    <source>
        <dbReference type="ARBA" id="ARBA00022958"/>
    </source>
</evidence>
<dbReference type="FunFam" id="3.30.710.10:FF:000214">
    <property type="entry name" value="Potassium voltage-gated channel protein shk-1"/>
    <property type="match status" value="1"/>
</dbReference>
<evidence type="ECO:0000256" key="3">
    <source>
        <dbReference type="ARBA" id="ARBA00022538"/>
    </source>
</evidence>
<sequence length="528" mass="59849">SASHAPEWASALTRRLEQALHVHPEKYQNGSGYSAPHRDTRSARTSTTRHNTPTDASGSQSINNNTICPTAPHANPRSKSVDASIATLEMGDDSHGMLLRRGSTASRRTSPQRGTPASDEKGSELVTINVAGLRFQTYERTLQRYPNTLLGSRTRRAKHWHPDAKEYFFDRHRAAFESILYIYQSCGRVKRHEAVPIDIFLREMRYFQMGDEFVEEFWISEGYEKPKETPMPDNPLQRRIWELMEFPDSSLSARIVAFVSIIVIIVSIVSFCWETVPSAQPDPELAANLTEKGEDISADRYTNPFFWLEFICIIWFSIELFLRFISCPSKRVFITSFLNVIDFIAIAPFFVNLIWLVQPIFPCRAENSPKGSSSMSFAVLRVLRLVRVFRIFKLSRHSVGLQILGKTFRASVQELCLLVFFMVIALILFSSGVYFAEQGEPNTKFTSIPASFWFVLVTMTTVGYGDLVPTGSYGKIVGSMCALIGVLTLALPVPIIVANFKHFYRQENRLATMKVVGKESEEEFDDDE</sequence>
<protein>
    <recommendedName>
        <fullName evidence="14">BTB domain-containing protein</fullName>
    </recommendedName>
</protein>
<dbReference type="InterPro" id="IPR000210">
    <property type="entry name" value="BTB/POZ_dom"/>
</dbReference>
<proteinExistence type="predicted"/>
<keyword evidence="9" id="KW-0406">Ion transport</keyword>
<dbReference type="InterPro" id="IPR005821">
    <property type="entry name" value="Ion_trans_dom"/>
</dbReference>
<feature type="region of interest" description="Disordered" evidence="12">
    <location>
        <begin position="19"/>
        <end position="78"/>
    </location>
</feature>